<dbReference type="PANTHER" id="PTHR45982:SF1">
    <property type="entry name" value="REGULATOR OF CHROMOSOME CONDENSATION"/>
    <property type="match status" value="1"/>
</dbReference>
<dbReference type="Pfam" id="PF13540">
    <property type="entry name" value="RCC1_2"/>
    <property type="match status" value="3"/>
</dbReference>
<protein>
    <recommendedName>
        <fullName evidence="1">PKD domain-containing protein</fullName>
    </recommendedName>
</protein>
<evidence type="ECO:0000313" key="2">
    <source>
        <dbReference type="EMBL" id="MBD5780991.1"/>
    </source>
</evidence>
<organism evidence="2 3">
    <name type="scientific">Pelagicoccus enzymogenes</name>
    <dbReference type="NCBI Taxonomy" id="2773457"/>
    <lineage>
        <taxon>Bacteria</taxon>
        <taxon>Pseudomonadati</taxon>
        <taxon>Verrucomicrobiota</taxon>
        <taxon>Opitutia</taxon>
        <taxon>Puniceicoccales</taxon>
        <taxon>Pelagicoccaceae</taxon>
        <taxon>Pelagicoccus</taxon>
    </lineage>
</organism>
<dbReference type="Gene3D" id="2.130.10.30">
    <property type="entry name" value="Regulator of chromosome condensation 1/beta-lactamase-inhibitor protein II"/>
    <property type="match status" value="4"/>
</dbReference>
<dbReference type="RefSeq" id="WP_191618096.1">
    <property type="nucleotide sequence ID" value="NZ_JACYFG010000038.1"/>
</dbReference>
<dbReference type="SUPFAM" id="SSF50985">
    <property type="entry name" value="RCC1/BLIP-II"/>
    <property type="match status" value="3"/>
</dbReference>
<gene>
    <name evidence="2" type="ORF">IEN85_15935</name>
</gene>
<dbReference type="SUPFAM" id="SSF55486">
    <property type="entry name" value="Metalloproteases ('zincins'), catalytic domain"/>
    <property type="match status" value="1"/>
</dbReference>
<dbReference type="PRINTS" id="PR00633">
    <property type="entry name" value="RCCNDNSATION"/>
</dbReference>
<dbReference type="Proteomes" id="UP000622317">
    <property type="component" value="Unassembled WGS sequence"/>
</dbReference>
<comment type="caution">
    <text evidence="2">The sequence shown here is derived from an EMBL/GenBank/DDBJ whole genome shotgun (WGS) entry which is preliminary data.</text>
</comment>
<dbReference type="Gene3D" id="2.60.40.10">
    <property type="entry name" value="Immunoglobulins"/>
    <property type="match status" value="3"/>
</dbReference>
<dbReference type="InterPro" id="IPR000408">
    <property type="entry name" value="Reg_chr_condens"/>
</dbReference>
<dbReference type="PANTHER" id="PTHR45982">
    <property type="entry name" value="REGULATOR OF CHROMOSOME CONDENSATION"/>
    <property type="match status" value="1"/>
</dbReference>
<dbReference type="GO" id="GO:0008237">
    <property type="term" value="F:metallopeptidase activity"/>
    <property type="evidence" value="ECO:0007669"/>
    <property type="project" value="InterPro"/>
</dbReference>
<feature type="domain" description="PKD" evidence="1">
    <location>
        <begin position="1606"/>
        <end position="1656"/>
    </location>
</feature>
<dbReference type="PROSITE" id="PS50093">
    <property type="entry name" value="PKD"/>
    <property type="match status" value="2"/>
</dbReference>
<dbReference type="InterPro" id="IPR022409">
    <property type="entry name" value="PKD/Chitinase_dom"/>
</dbReference>
<dbReference type="SMART" id="SM00089">
    <property type="entry name" value="PKD"/>
    <property type="match status" value="4"/>
</dbReference>
<dbReference type="InterPro" id="IPR009091">
    <property type="entry name" value="RCC1/BLIP-II"/>
</dbReference>
<dbReference type="InterPro" id="IPR035986">
    <property type="entry name" value="PKD_dom_sf"/>
</dbReference>
<dbReference type="Gene3D" id="3.40.390.10">
    <property type="entry name" value="Collagenase (Catalytic Domain)"/>
    <property type="match status" value="1"/>
</dbReference>
<feature type="domain" description="PKD" evidence="1">
    <location>
        <begin position="1142"/>
        <end position="1211"/>
    </location>
</feature>
<keyword evidence="3" id="KW-1185">Reference proteome</keyword>
<dbReference type="CDD" id="cd00146">
    <property type="entry name" value="PKD"/>
    <property type="match status" value="3"/>
</dbReference>
<accession>A0A927II82</accession>
<dbReference type="InterPro" id="IPR000601">
    <property type="entry name" value="PKD_dom"/>
</dbReference>
<dbReference type="Pfam" id="PF13688">
    <property type="entry name" value="Reprolysin_5"/>
    <property type="match status" value="1"/>
</dbReference>
<dbReference type="InterPro" id="IPR024079">
    <property type="entry name" value="MetalloPept_cat_dom_sf"/>
</dbReference>
<proteinExistence type="predicted"/>
<name>A0A927II82_9BACT</name>
<evidence type="ECO:0000313" key="3">
    <source>
        <dbReference type="Proteomes" id="UP000622317"/>
    </source>
</evidence>
<sequence>MNSFRWLNAGTIAALLVLNLGFLPRAYAATIDLLVVYTPSLEQDYGGYDGVEALVRASVESSNLSFQNSNIDLELRLVGLRKVDYTEDPDDMGVDLDHLRNLDGVIDETRTWRNEVGADVIYLFRSDSYGIDHIGKAWLLDDENGEESYAYGVLSGQYALSDLVLQHEIGHNLGAAHDPDNAKNGGLYSYSYGHRFTVFSSTYRSVMAYSPGWEVNYFSSPNVRYEGVATGTAQRDNARTLRQTASTVAGYRSFKPSKPTAVADYDDSEWIEDTDNDGYETVTLDGSGSRGWPGIEAWQWSWPGGSASGETVEAKLPLGTNTVTLNVTGVGGLKDSASIQVTVHGFSPIENIFTTQHGLFLQKADGRTSAAGYNSDKLMGVETNQSSITILTRIKFDNLHQVSGKGGQTLFLLKDGSVYGTGYYWNQNFPDKTVDGFTKIFDGGIVSVASGSSHSLFLDDEGKVWGAGSNYDGQLGGGPESSNSTELSVIFDSGAKAISAGQTFSSIIGTDGSLLVSGKVRYDSFPGVEYSDYRSFTKIEQSGVVAFDSGDEHIVYLKEDGSVWTTGYNREGQLGTGDQNRKVDQAQKIVDTGAASVEAGSNNTYVTMNDGTIWGTGYGLISPQTFRSENAYELQPIFTSRVQKISASNNLLAVLLKDGSVWVGGRNDYGQLGLGYTSHQMSPLLQTTPVTDLSQPNGAPTARGKVLGYPIDDDGDGFATVNLDASNSSDDWRIESYLWTLPDGPSNEQKPTVLLPVGESSLTLTVFDDQGLQHSQDFIVEVQPYTRPKSVYAGHDRFFIIKEDGSLWCAGEADGQLFGSDYTEYFFQKPTPVMASGVVKVVDGSNHCLVLKTDGSVWGTGSNNQGQLGLGEQPSSKGFVEIWPSGATDIAAAAHMSLILLDDGTAYGMGQNYQGQIADSAADIVHSPHRLPLEGIRELATSGYNSILLLEDGRIIQLQRSTDERTEPFIEIVSEGAKHLEAVNSNLLLYIDQEGHISHRSLGSYTPYFGNYLLEPDFSFTKIIQEGVTDIQLRTQSPLILDAIGACYTLGQSYPRNNYLPLPNYQKDFFFFSSVEQASAYDDLAVFLLEDGSVWLSTVNYRFGQDVARNTTPSLISEPFETSQNTAPIAKVAYPEKTYVLPGTPSKMVTLDGSGSTDDKFIKSWRWSWDNNTANRPILSEYFDVGTTEVTLTVTDSEGIFHTESVTVTVEENTEIAGLVGSPSANAILYRNGHALLQGHTTGTAIGRAHSNQSRVYGHQLTLGNIDQLDNAWNTTGLIDNEGALWLTGNNTSGEMGIGYKSLLEPFRKVIPENVVDFSLSNDASFACLSDGSLWATGLNRDSQFASESIVSSDEWLQIIESGVSQVETDGSTVYIMKENGSVWMFGRNRTFDSSSLPYNSIVVSPIQILESDAKEILSSNRVILVVKQDGSLWGAGSNDSSKLGLPLNVHRSNQFVKLSNGPVTKARTIGNRTIWLMEDGSLWGVGSSYNRLLGLGYTDGYTAIKDPLALFRSGIRDFSLSNDATVVLTDDGSIYSTAKGDFGYNDSSTNYSSTWHPLSSDSKPQGNASPIANAGSDRVFYATHDYGHVTLDGTLSQDDWAIEKWQWDLNGYQINSALTEVYLNVGIYTATLTVTDFFGNTSSDTVEIELRTGSAFDAWLPIYLSGEQIDGLDDKKNSDFDQDGHSNYIEFLFQTDPASKISKASLGWLYSSGYLFLDVFGSSAYGDLPILMSTDLIHWSPWDGAPVDLQSSGPVFLKISDQLY</sequence>
<dbReference type="InterPro" id="IPR051553">
    <property type="entry name" value="Ran_GTPase-activating"/>
</dbReference>
<dbReference type="EMBL" id="JACYFG010000038">
    <property type="protein sequence ID" value="MBD5780991.1"/>
    <property type="molecule type" value="Genomic_DNA"/>
</dbReference>
<dbReference type="PROSITE" id="PS50012">
    <property type="entry name" value="RCC1_3"/>
    <property type="match status" value="2"/>
</dbReference>
<dbReference type="SUPFAM" id="SSF49299">
    <property type="entry name" value="PKD domain"/>
    <property type="match status" value="2"/>
</dbReference>
<dbReference type="PROSITE" id="PS00626">
    <property type="entry name" value="RCC1_2"/>
    <property type="match status" value="1"/>
</dbReference>
<reference evidence="2" key="1">
    <citation type="submission" date="2020-09" db="EMBL/GenBank/DDBJ databases">
        <title>Pelagicoccus enzymogenes sp. nov. with an EPS production, isolated from marine sediment.</title>
        <authorList>
            <person name="Feng X."/>
        </authorList>
    </citation>
    <scope>NUCLEOTIDE SEQUENCE</scope>
    <source>
        <strain evidence="2">NFK12</strain>
    </source>
</reference>
<evidence type="ECO:0000259" key="1">
    <source>
        <dbReference type="PROSITE" id="PS50093"/>
    </source>
</evidence>
<dbReference type="Pfam" id="PF00415">
    <property type="entry name" value="RCC1"/>
    <property type="match status" value="1"/>
</dbReference>
<dbReference type="InterPro" id="IPR013783">
    <property type="entry name" value="Ig-like_fold"/>
</dbReference>